<keyword evidence="1" id="KW-0812">Transmembrane</keyword>
<evidence type="ECO:0000313" key="2">
    <source>
        <dbReference type="EMBL" id="CAA9590602.1"/>
    </source>
</evidence>
<dbReference type="AlphaFoldDB" id="A0A6J4VWW2"/>
<gene>
    <name evidence="2" type="ORF">AVDCRST_MAG81-5200</name>
</gene>
<sequence length="38" mass="4111">MVTPASHGSLPFSINLTAIGLHLLLSGSQLTTFWFPVR</sequence>
<feature type="transmembrane region" description="Helical" evidence="1">
    <location>
        <begin position="12"/>
        <end position="35"/>
    </location>
</feature>
<accession>A0A6J4VWW2</accession>
<keyword evidence="1" id="KW-0472">Membrane</keyword>
<proteinExistence type="predicted"/>
<evidence type="ECO:0000256" key="1">
    <source>
        <dbReference type="SAM" id="Phobius"/>
    </source>
</evidence>
<name>A0A6J4VWW2_9CYAN</name>
<reference evidence="2" key="1">
    <citation type="submission" date="2020-02" db="EMBL/GenBank/DDBJ databases">
        <authorList>
            <person name="Meier V. D."/>
        </authorList>
    </citation>
    <scope>NUCLEOTIDE SEQUENCE</scope>
    <source>
        <strain evidence="2">AVDCRST_MAG81</strain>
    </source>
</reference>
<protein>
    <submittedName>
        <fullName evidence="2">Uncharacterized protein</fullName>
    </submittedName>
</protein>
<dbReference type="EMBL" id="CADCWO010000265">
    <property type="protein sequence ID" value="CAA9590602.1"/>
    <property type="molecule type" value="Genomic_DNA"/>
</dbReference>
<keyword evidence="1" id="KW-1133">Transmembrane helix</keyword>
<organism evidence="2">
    <name type="scientific">uncultured Synechococcales cyanobacterium</name>
    <dbReference type="NCBI Taxonomy" id="1936017"/>
    <lineage>
        <taxon>Bacteria</taxon>
        <taxon>Bacillati</taxon>
        <taxon>Cyanobacteriota</taxon>
        <taxon>Cyanophyceae</taxon>
        <taxon>Synechococcales</taxon>
        <taxon>environmental samples</taxon>
    </lineage>
</organism>